<dbReference type="HAMAP" id="MF_00120">
    <property type="entry name" value="GatA"/>
    <property type="match status" value="1"/>
</dbReference>
<dbReference type="GO" id="GO:0005524">
    <property type="term" value="F:ATP binding"/>
    <property type="evidence" value="ECO:0007669"/>
    <property type="project" value="UniProtKB-KW"/>
</dbReference>
<evidence type="ECO:0000256" key="5">
    <source>
        <dbReference type="HAMAP-Rule" id="MF_00120"/>
    </source>
</evidence>
<dbReference type="InterPro" id="IPR000120">
    <property type="entry name" value="Amidase"/>
</dbReference>
<dbReference type="Proteomes" id="UP000179274">
    <property type="component" value="Unassembled WGS sequence"/>
</dbReference>
<dbReference type="EMBL" id="MFVW01000008">
    <property type="protein sequence ID" value="OGJ06662.1"/>
    <property type="molecule type" value="Genomic_DNA"/>
</dbReference>
<dbReference type="GO" id="GO:0030956">
    <property type="term" value="C:glutamyl-tRNA(Gln) amidotransferase complex"/>
    <property type="evidence" value="ECO:0007669"/>
    <property type="project" value="InterPro"/>
</dbReference>
<evidence type="ECO:0000256" key="1">
    <source>
        <dbReference type="ARBA" id="ARBA00022598"/>
    </source>
</evidence>
<sequence>MIDLKKLTIKKARKALDSKEFSVVDLAQAYLKEIEKKNKELNAYLEVFDDVLEQAKVSDARIAKGESLPLLGIPLAIKDNILITGRHASSASKMLENYVASYDATVIEKLKKAGAVFLGRTNMDEFALGSSTENSAFGVTKNPYDISRVAGGTSGGSASSVSSDMALVALGSDTGGSIRFPSAFCGVVGLKPTYGGVSRNGLMAATSSFDVIGPIAKNIEDAEILFDVIKGNDVLDSTTITEKTYTKSSVKKVIGVPWNLINQEGLDPKIKENFEKVVKDFEGLGYKIKDIKLPNCLALYYIINFAEVSTNLARFDGVRYGLHKNGKNLLEDYLLSKGAGFGKETRRRILLGTYVLSAGYYDAYYGKAQRARVALRKDFVKIFSDIDLILTPTSPIPPWKVGEKSDPLSMYLADIFTVTANIVGLPAISLPSGFMDVEGLPAGQAGKKLPLGIQFMASHGGEDLLFEIGKKFEAIKGI</sequence>
<name>A0A1F6YJW7_9BACT</name>
<dbReference type="PANTHER" id="PTHR11895">
    <property type="entry name" value="TRANSAMIDASE"/>
    <property type="match status" value="1"/>
</dbReference>
<keyword evidence="4 5" id="KW-0648">Protein biosynthesis</keyword>
<reference evidence="7 8" key="1">
    <citation type="journal article" date="2016" name="Nat. Commun.">
        <title>Thousands of microbial genomes shed light on interconnected biogeochemical processes in an aquifer system.</title>
        <authorList>
            <person name="Anantharaman K."/>
            <person name="Brown C.T."/>
            <person name="Hug L.A."/>
            <person name="Sharon I."/>
            <person name="Castelle C.J."/>
            <person name="Probst A.J."/>
            <person name="Thomas B.C."/>
            <person name="Singh A."/>
            <person name="Wilkins M.J."/>
            <person name="Karaoz U."/>
            <person name="Brodie E.L."/>
            <person name="Williams K.H."/>
            <person name="Hubbard S.S."/>
            <person name="Banfield J.F."/>
        </authorList>
    </citation>
    <scope>NUCLEOTIDE SEQUENCE [LARGE SCALE GENOMIC DNA]</scope>
</reference>
<dbReference type="NCBIfam" id="TIGR00132">
    <property type="entry name" value="gatA"/>
    <property type="match status" value="1"/>
</dbReference>
<dbReference type="GO" id="GO:0050567">
    <property type="term" value="F:glutaminyl-tRNA synthase (glutamine-hydrolyzing) activity"/>
    <property type="evidence" value="ECO:0007669"/>
    <property type="project" value="UniProtKB-UniRule"/>
</dbReference>
<dbReference type="InterPro" id="IPR004412">
    <property type="entry name" value="GatA"/>
</dbReference>
<comment type="catalytic activity">
    <reaction evidence="5">
        <text>L-glutamyl-tRNA(Gln) + L-glutamine + ATP + H2O = L-glutaminyl-tRNA(Gln) + L-glutamate + ADP + phosphate + H(+)</text>
        <dbReference type="Rhea" id="RHEA:17521"/>
        <dbReference type="Rhea" id="RHEA-COMP:9681"/>
        <dbReference type="Rhea" id="RHEA-COMP:9684"/>
        <dbReference type="ChEBI" id="CHEBI:15377"/>
        <dbReference type="ChEBI" id="CHEBI:15378"/>
        <dbReference type="ChEBI" id="CHEBI:29985"/>
        <dbReference type="ChEBI" id="CHEBI:30616"/>
        <dbReference type="ChEBI" id="CHEBI:43474"/>
        <dbReference type="ChEBI" id="CHEBI:58359"/>
        <dbReference type="ChEBI" id="CHEBI:78520"/>
        <dbReference type="ChEBI" id="CHEBI:78521"/>
        <dbReference type="ChEBI" id="CHEBI:456216"/>
        <dbReference type="EC" id="6.3.5.7"/>
    </reaction>
</comment>
<dbReference type="InterPro" id="IPR023631">
    <property type="entry name" value="Amidase_dom"/>
</dbReference>
<comment type="function">
    <text evidence="5">Allows the formation of correctly charged Gln-tRNA(Gln) through the transamidation of misacylated Glu-tRNA(Gln) in organisms which lack glutaminyl-tRNA synthetase. The reaction takes place in the presence of glutamine and ATP through an activated gamma-phospho-Glu-tRNA(Gln).</text>
</comment>
<organism evidence="7 8">
    <name type="scientific">Candidatus Nomurabacteria bacterium RIFOXYA1_FULL_35_17</name>
    <dbReference type="NCBI Taxonomy" id="1801798"/>
    <lineage>
        <taxon>Bacteria</taxon>
        <taxon>Candidatus Nomuraibacteriota</taxon>
    </lineage>
</organism>
<keyword evidence="3 5" id="KW-0067">ATP-binding</keyword>
<keyword evidence="2 5" id="KW-0547">Nucleotide-binding</keyword>
<dbReference type="PANTHER" id="PTHR11895:SF151">
    <property type="entry name" value="GLUTAMYL-TRNA(GLN) AMIDOTRANSFERASE SUBUNIT A"/>
    <property type="match status" value="1"/>
</dbReference>
<dbReference type="Gene3D" id="3.90.1300.10">
    <property type="entry name" value="Amidase signature (AS) domain"/>
    <property type="match status" value="1"/>
</dbReference>
<gene>
    <name evidence="5" type="primary">gatA</name>
    <name evidence="7" type="ORF">A2192_01525</name>
</gene>
<dbReference type="EC" id="6.3.5.7" evidence="5"/>
<comment type="caution">
    <text evidence="7">The sequence shown here is derived from an EMBL/GenBank/DDBJ whole genome shotgun (WGS) entry which is preliminary data.</text>
</comment>
<evidence type="ECO:0000259" key="6">
    <source>
        <dbReference type="Pfam" id="PF01425"/>
    </source>
</evidence>
<dbReference type="GO" id="GO:0006412">
    <property type="term" value="P:translation"/>
    <property type="evidence" value="ECO:0007669"/>
    <property type="project" value="UniProtKB-UniRule"/>
</dbReference>
<evidence type="ECO:0000256" key="4">
    <source>
        <dbReference type="ARBA" id="ARBA00022917"/>
    </source>
</evidence>
<feature type="domain" description="Amidase" evidence="6">
    <location>
        <begin position="26"/>
        <end position="465"/>
    </location>
</feature>
<comment type="subunit">
    <text evidence="5">Heterotrimer of A, B and C subunits.</text>
</comment>
<evidence type="ECO:0000313" key="7">
    <source>
        <dbReference type="EMBL" id="OGJ06662.1"/>
    </source>
</evidence>
<comment type="similarity">
    <text evidence="5">Belongs to the amidase family. GatA subfamily.</text>
</comment>
<protein>
    <recommendedName>
        <fullName evidence="5">Glutamyl-tRNA(Gln) amidotransferase subunit A</fullName>
        <shortName evidence="5">Glu-ADT subunit A</shortName>
        <ecNumber evidence="5">6.3.5.7</ecNumber>
    </recommendedName>
</protein>
<feature type="active site" description="Acyl-ester intermediate" evidence="5">
    <location>
        <position position="177"/>
    </location>
</feature>
<dbReference type="InterPro" id="IPR036928">
    <property type="entry name" value="AS_sf"/>
</dbReference>
<dbReference type="SUPFAM" id="SSF75304">
    <property type="entry name" value="Amidase signature (AS) enzymes"/>
    <property type="match status" value="1"/>
</dbReference>
<evidence type="ECO:0000256" key="3">
    <source>
        <dbReference type="ARBA" id="ARBA00022840"/>
    </source>
</evidence>
<dbReference type="AlphaFoldDB" id="A0A1F6YJW7"/>
<evidence type="ECO:0000256" key="2">
    <source>
        <dbReference type="ARBA" id="ARBA00022741"/>
    </source>
</evidence>
<dbReference type="Pfam" id="PF01425">
    <property type="entry name" value="Amidase"/>
    <property type="match status" value="1"/>
</dbReference>
<comment type="caution">
    <text evidence="5">Lacks conserved residue(s) required for the propagation of feature annotation.</text>
</comment>
<keyword evidence="1 5" id="KW-0436">Ligase</keyword>
<evidence type="ECO:0000313" key="8">
    <source>
        <dbReference type="Proteomes" id="UP000179274"/>
    </source>
</evidence>
<feature type="active site" description="Charge relay system" evidence="5">
    <location>
        <position position="78"/>
    </location>
</feature>
<proteinExistence type="inferred from homology"/>
<accession>A0A1F6YJW7</accession>